<dbReference type="SUPFAM" id="SSF57850">
    <property type="entry name" value="RING/U-box"/>
    <property type="match status" value="1"/>
</dbReference>
<evidence type="ECO:0000256" key="9">
    <source>
        <dbReference type="SAM" id="Phobius"/>
    </source>
</evidence>
<protein>
    <recommendedName>
        <fullName evidence="2">RING-type E3 ubiquitin transferase</fullName>
        <ecNumber evidence="2">2.3.2.27</ecNumber>
    </recommendedName>
</protein>
<evidence type="ECO:0000256" key="6">
    <source>
        <dbReference type="ARBA" id="ARBA00022786"/>
    </source>
</evidence>
<dbReference type="PROSITE" id="PS50089">
    <property type="entry name" value="ZF_RING_2"/>
    <property type="match status" value="1"/>
</dbReference>
<evidence type="ECO:0000256" key="7">
    <source>
        <dbReference type="ARBA" id="ARBA00022833"/>
    </source>
</evidence>
<evidence type="ECO:0000313" key="11">
    <source>
        <dbReference type="EMBL" id="QKF93843.1"/>
    </source>
</evidence>
<keyword evidence="5 8" id="KW-0863">Zinc-finger</keyword>
<keyword evidence="12" id="KW-1185">Reference proteome</keyword>
<evidence type="ECO:0000256" key="8">
    <source>
        <dbReference type="PROSITE-ProRule" id="PRU00175"/>
    </source>
</evidence>
<proteinExistence type="predicted"/>
<dbReference type="InterPro" id="IPR001841">
    <property type="entry name" value="Znf_RING"/>
</dbReference>
<feature type="transmembrane region" description="Helical" evidence="9">
    <location>
        <begin position="19"/>
        <end position="39"/>
    </location>
</feature>
<feature type="transmembrane region" description="Helical" evidence="9">
    <location>
        <begin position="60"/>
        <end position="78"/>
    </location>
</feature>
<dbReference type="Gene3D" id="3.30.40.10">
    <property type="entry name" value="Zinc/RING finger domain, C3HC4 (zinc finger)"/>
    <property type="match status" value="1"/>
</dbReference>
<evidence type="ECO:0000259" key="10">
    <source>
        <dbReference type="PROSITE" id="PS50089"/>
    </source>
</evidence>
<dbReference type="Proteomes" id="UP001162001">
    <property type="component" value="Segment"/>
</dbReference>
<evidence type="ECO:0000256" key="1">
    <source>
        <dbReference type="ARBA" id="ARBA00000900"/>
    </source>
</evidence>
<keyword evidence="9" id="KW-0472">Membrane</keyword>
<feature type="domain" description="RING-type" evidence="10">
    <location>
        <begin position="155"/>
        <end position="196"/>
    </location>
</feature>
<evidence type="ECO:0000256" key="5">
    <source>
        <dbReference type="ARBA" id="ARBA00022771"/>
    </source>
</evidence>
<evidence type="ECO:0000313" key="12">
    <source>
        <dbReference type="Proteomes" id="UP001162001"/>
    </source>
</evidence>
<keyword evidence="9" id="KW-1133">Transmembrane helix</keyword>
<dbReference type="InterPro" id="IPR013083">
    <property type="entry name" value="Znf_RING/FYVE/PHD"/>
</dbReference>
<accession>A0A7D3QU48</accession>
<keyword evidence="3" id="KW-0808">Transferase</keyword>
<evidence type="ECO:0000256" key="3">
    <source>
        <dbReference type="ARBA" id="ARBA00022679"/>
    </source>
</evidence>
<keyword evidence="6" id="KW-0833">Ubl conjugation pathway</keyword>
<keyword evidence="9" id="KW-0812">Transmembrane</keyword>
<dbReference type="GO" id="GO:0008270">
    <property type="term" value="F:zinc ion binding"/>
    <property type="evidence" value="ECO:0007669"/>
    <property type="project" value="UniProtKB-KW"/>
</dbReference>
<dbReference type="EC" id="2.3.2.27" evidence="2"/>
<feature type="transmembrane region" description="Helical" evidence="9">
    <location>
        <begin position="98"/>
        <end position="123"/>
    </location>
</feature>
<dbReference type="PANTHER" id="PTHR22937:SF163">
    <property type="entry name" value="RING-TYPE E3 UBIQUITIN TRANSFERASE"/>
    <property type="match status" value="1"/>
</dbReference>
<organism evidence="11 12">
    <name type="scientific">Fadolivirus FV1/VV64</name>
    <dbReference type="NCBI Taxonomy" id="3070911"/>
    <lineage>
        <taxon>Viruses</taxon>
        <taxon>Varidnaviria</taxon>
        <taxon>Bamfordvirae</taxon>
        <taxon>Nucleocytoviricota</taxon>
        <taxon>Megaviricetes</taxon>
        <taxon>Imitervirales</taxon>
        <taxon>Mimiviridae</taxon>
        <taxon>Klosneuvirinae</taxon>
        <taxon>Fadolivirus</taxon>
        <taxon>Fadolivirus algeromassiliense</taxon>
    </lineage>
</organism>
<dbReference type="Pfam" id="PF13639">
    <property type="entry name" value="zf-RING_2"/>
    <property type="match status" value="1"/>
</dbReference>
<dbReference type="PANTHER" id="PTHR22937">
    <property type="entry name" value="E3 UBIQUITIN-PROTEIN LIGASE RNF165"/>
    <property type="match status" value="1"/>
</dbReference>
<keyword evidence="7" id="KW-0862">Zinc</keyword>
<sequence length="199" mass="23651">MTDPVIRFYKLKVTVCNLLILYCLINSYDTIFSCDLWLIGLFRIIHRLPWIFNFFEKDTYVAYQSLNTIVSMIYHVLMLTRKAEGTYFSCESNKHLDYVIYFETYFAIMVYLSGLILAGVTHYQYHKQIQHKKTYTLNSIPFTSITRWIQSDRKCCICIDDFSNDDILANIKCGHYDHLDCMNEWIRKSLCCPRCKSDL</sequence>
<dbReference type="GO" id="GO:0061630">
    <property type="term" value="F:ubiquitin protein ligase activity"/>
    <property type="evidence" value="ECO:0007669"/>
    <property type="project" value="UniProtKB-EC"/>
</dbReference>
<comment type="catalytic activity">
    <reaction evidence="1">
        <text>S-ubiquitinyl-[E2 ubiquitin-conjugating enzyme]-L-cysteine + [acceptor protein]-L-lysine = [E2 ubiquitin-conjugating enzyme]-L-cysteine + N(6)-ubiquitinyl-[acceptor protein]-L-lysine.</text>
        <dbReference type="EC" id="2.3.2.27"/>
    </reaction>
</comment>
<evidence type="ECO:0000256" key="2">
    <source>
        <dbReference type="ARBA" id="ARBA00012483"/>
    </source>
</evidence>
<dbReference type="InterPro" id="IPR045191">
    <property type="entry name" value="MBR1/2-like"/>
</dbReference>
<reference evidence="11 12" key="1">
    <citation type="submission" date="2020-04" db="EMBL/GenBank/DDBJ databases">
        <title>Advantages and limits of metagenomic assembly and binning of a giant virus.</title>
        <authorList>
            <person name="Schulz F."/>
            <person name="Andreani J."/>
            <person name="Francis R."/>
            <person name="Boudjemaa H."/>
            <person name="Bou Khalil J.Y."/>
            <person name="Lee J."/>
            <person name="La Scola B."/>
            <person name="Woyke T."/>
        </authorList>
    </citation>
    <scope>NUCLEOTIDE SEQUENCE [LARGE SCALE GENOMIC DNA]</scope>
    <source>
        <strain evidence="11 12">FV1/VV64</strain>
    </source>
</reference>
<keyword evidence="4" id="KW-0479">Metal-binding</keyword>
<name>A0A7D3QU48_9VIRU</name>
<evidence type="ECO:0000256" key="4">
    <source>
        <dbReference type="ARBA" id="ARBA00022723"/>
    </source>
</evidence>
<dbReference type="EMBL" id="MT418680">
    <property type="protein sequence ID" value="QKF93843.1"/>
    <property type="molecule type" value="Genomic_DNA"/>
</dbReference>
<gene>
    <name evidence="11" type="ORF">Fadolivirus_1_385</name>
</gene>